<dbReference type="Pfam" id="PF11148">
    <property type="entry name" value="DUF2922"/>
    <property type="match status" value="1"/>
</dbReference>
<reference evidence="3 5" key="2">
    <citation type="submission" date="2013-03" db="EMBL/GenBank/DDBJ databases">
        <title>The Genome Sequence of Enterococcus gilvus ATCC BAA-350 (PacBio/Illumina hybrid assembly).</title>
        <authorList>
            <consortium name="The Broad Institute Genomics Platform"/>
            <consortium name="The Broad Institute Genome Sequencing Center for Infectious Disease"/>
            <person name="Earl A."/>
            <person name="Russ C."/>
            <person name="Gilmore M."/>
            <person name="Surin D."/>
            <person name="Walker B."/>
            <person name="Young S."/>
            <person name="Zeng Q."/>
            <person name="Gargeya S."/>
            <person name="Fitzgerald M."/>
            <person name="Haas B."/>
            <person name="Abouelleil A."/>
            <person name="Allen A.W."/>
            <person name="Alvarado L."/>
            <person name="Arachchi H.M."/>
            <person name="Berlin A.M."/>
            <person name="Chapman S.B."/>
            <person name="Gainer-Dewar J."/>
            <person name="Goldberg J."/>
            <person name="Griggs A."/>
            <person name="Gujja S."/>
            <person name="Hansen M."/>
            <person name="Howarth C."/>
            <person name="Imamovic A."/>
            <person name="Ireland A."/>
            <person name="Larimer J."/>
            <person name="McCowan C."/>
            <person name="Murphy C."/>
            <person name="Pearson M."/>
            <person name="Poon T.W."/>
            <person name="Priest M."/>
            <person name="Roberts A."/>
            <person name="Saif S."/>
            <person name="Shea T."/>
            <person name="Sisk P."/>
            <person name="Sykes S."/>
            <person name="Wortman J."/>
            <person name="Nusbaum C."/>
            <person name="Birren B."/>
        </authorList>
    </citation>
    <scope>NUCLEOTIDE SEQUENCE [LARGE SCALE GENOMIC DNA]</scope>
    <source>
        <strain evidence="3 5">ATCC BAA-350</strain>
    </source>
</reference>
<evidence type="ECO:0000313" key="2">
    <source>
        <dbReference type="EMBL" id="EOI57557.1"/>
    </source>
</evidence>
<name>R2Y5C4_9ENTE</name>
<dbReference type="AlphaFoldDB" id="R2Y5C4"/>
<evidence type="ECO:0000313" key="4">
    <source>
        <dbReference type="Proteomes" id="UP000013750"/>
    </source>
</evidence>
<sequence length="198" mass="22363">MIRLAATFENSEGKHHRLSVKDPDMSKSADEIKASLEKFAALDLFEKDGVGLFKKVVGAKFVERIVTPIFDRTHEETEELTETALDQRIAPVKRSIQDIRDPKELILEQRMVKPGILQQLFAFPAGIAPAEVSEAEAMSLVLRMLPQGGELEDISVIEGTDPLRFRLLIKLKEEGKPLGKESPPDRLRKSRHLDREKK</sequence>
<gene>
    <name evidence="3" type="ORF">I592_02190</name>
    <name evidence="2" type="ORF">UKC_01777</name>
</gene>
<dbReference type="InterPro" id="IPR021321">
    <property type="entry name" value="DUF2922"/>
</dbReference>
<dbReference type="eggNOG" id="ENOG5032KQE">
    <property type="taxonomic scope" value="Bacteria"/>
</dbReference>
<evidence type="ECO:0000256" key="1">
    <source>
        <dbReference type="SAM" id="MobiDB-lite"/>
    </source>
</evidence>
<evidence type="ECO:0008006" key="6">
    <source>
        <dbReference type="Google" id="ProtNLM"/>
    </source>
</evidence>
<dbReference type="Proteomes" id="UP000014160">
    <property type="component" value="Unassembled WGS sequence"/>
</dbReference>
<evidence type="ECO:0000313" key="3">
    <source>
        <dbReference type="EMBL" id="EOW82869.1"/>
    </source>
</evidence>
<dbReference type="RefSeq" id="WP_010780185.1">
    <property type="nucleotide sequence ID" value="NZ_ASWH01000001.1"/>
</dbReference>
<organism evidence="2 4">
    <name type="scientific">Enterococcus gilvus ATCC BAA-350</name>
    <dbReference type="NCBI Taxonomy" id="1158614"/>
    <lineage>
        <taxon>Bacteria</taxon>
        <taxon>Bacillati</taxon>
        <taxon>Bacillota</taxon>
        <taxon>Bacilli</taxon>
        <taxon>Lactobacillales</taxon>
        <taxon>Enterococcaceae</taxon>
        <taxon>Enterococcus</taxon>
    </lineage>
</organism>
<dbReference type="PATRIC" id="fig|1158614.3.peg.1788"/>
<reference evidence="2 4" key="1">
    <citation type="submission" date="2013-02" db="EMBL/GenBank/DDBJ databases">
        <title>The Genome Sequence of Enterococcus gilvus ATCC BAA-350.</title>
        <authorList>
            <consortium name="The Broad Institute Genome Sequencing Platform"/>
            <consortium name="The Broad Institute Genome Sequencing Center for Infectious Disease"/>
            <person name="Earl A.M."/>
            <person name="Gilmore M.S."/>
            <person name="Lebreton F."/>
            <person name="Walker B."/>
            <person name="Young S.K."/>
            <person name="Zeng Q."/>
            <person name="Gargeya S."/>
            <person name="Fitzgerald M."/>
            <person name="Haas B."/>
            <person name="Abouelleil A."/>
            <person name="Alvarado L."/>
            <person name="Arachchi H.M."/>
            <person name="Berlin A.M."/>
            <person name="Chapman S.B."/>
            <person name="Dewar J."/>
            <person name="Goldberg J."/>
            <person name="Griggs A."/>
            <person name="Gujja S."/>
            <person name="Hansen M."/>
            <person name="Howarth C."/>
            <person name="Imamovic A."/>
            <person name="Larimer J."/>
            <person name="McCowan C."/>
            <person name="Murphy C."/>
            <person name="Neiman D."/>
            <person name="Pearson M."/>
            <person name="Priest M."/>
            <person name="Roberts A."/>
            <person name="Saif S."/>
            <person name="Shea T."/>
            <person name="Sisk P."/>
            <person name="Sykes S."/>
            <person name="Wortman J."/>
            <person name="Nusbaum C."/>
            <person name="Birren B."/>
        </authorList>
    </citation>
    <scope>NUCLEOTIDE SEQUENCE [LARGE SCALE GENOMIC DNA]</scope>
    <source>
        <strain evidence="2 4">ATCC BAA-350</strain>
    </source>
</reference>
<dbReference type="OrthoDB" id="2195168at2"/>
<feature type="region of interest" description="Disordered" evidence="1">
    <location>
        <begin position="176"/>
        <end position="198"/>
    </location>
</feature>
<dbReference type="EMBL" id="AJDQ01000006">
    <property type="protein sequence ID" value="EOI57557.1"/>
    <property type="molecule type" value="Genomic_DNA"/>
</dbReference>
<protein>
    <recommendedName>
        <fullName evidence="6">DUF2922 family protein</fullName>
    </recommendedName>
</protein>
<keyword evidence="5" id="KW-1185">Reference proteome</keyword>
<accession>R2Y5C4</accession>
<dbReference type="HOGENOM" id="CLU_077907_0_0_9"/>
<dbReference type="Proteomes" id="UP000013750">
    <property type="component" value="Unassembled WGS sequence"/>
</dbReference>
<evidence type="ECO:0000313" key="5">
    <source>
        <dbReference type="Proteomes" id="UP000014160"/>
    </source>
</evidence>
<proteinExistence type="predicted"/>
<dbReference type="EMBL" id="ASWH01000001">
    <property type="protein sequence ID" value="EOW82869.1"/>
    <property type="molecule type" value="Genomic_DNA"/>
</dbReference>
<comment type="caution">
    <text evidence="2">The sequence shown here is derived from an EMBL/GenBank/DDBJ whole genome shotgun (WGS) entry which is preliminary data.</text>
</comment>